<evidence type="ECO:0000256" key="1">
    <source>
        <dbReference type="SAM" id="MobiDB-lite"/>
    </source>
</evidence>
<keyword evidence="5" id="KW-1185">Reference proteome</keyword>
<keyword evidence="2" id="KW-1133">Transmembrane helix</keyword>
<feature type="region of interest" description="Disordered" evidence="1">
    <location>
        <begin position="55"/>
        <end position="118"/>
    </location>
</feature>
<feature type="non-terminal residue" evidence="4">
    <location>
        <position position="1"/>
    </location>
</feature>
<dbReference type="Proteomes" id="UP000243876">
    <property type="component" value="Unassembled WGS sequence"/>
</dbReference>
<dbReference type="Gene3D" id="3.90.79.10">
    <property type="entry name" value="Nucleoside Triphosphate Pyrophosphohydrolase"/>
    <property type="match status" value="1"/>
</dbReference>
<organism evidence="4 5">
    <name type="scientific">Sporidiobolus salmonicolor</name>
    <name type="common">Yeast-like fungus</name>
    <name type="synonym">Sporobolomyces salmonicolor</name>
    <dbReference type="NCBI Taxonomy" id="5005"/>
    <lineage>
        <taxon>Eukaryota</taxon>
        <taxon>Fungi</taxon>
        <taxon>Dikarya</taxon>
        <taxon>Basidiomycota</taxon>
        <taxon>Pucciniomycotina</taxon>
        <taxon>Microbotryomycetes</taxon>
        <taxon>Sporidiobolales</taxon>
        <taxon>Sporidiobolaceae</taxon>
        <taxon>Sporobolomyces</taxon>
    </lineage>
</organism>
<keyword evidence="2" id="KW-0472">Membrane</keyword>
<evidence type="ECO:0000313" key="5">
    <source>
        <dbReference type="Proteomes" id="UP000243876"/>
    </source>
</evidence>
<evidence type="ECO:0000256" key="2">
    <source>
        <dbReference type="SAM" id="Phobius"/>
    </source>
</evidence>
<sequence length="475" mass="51714">MPPPHAGSITARLHRALAQIHTTPPRLIASPPVVQGGVPAGASRRASVAIIIRVRPDHPPPSSTAASSPHTSPLSPHLPLHSSPTHPPQPLPSPPPPPYVPSSSAPAESASTSSLSAPPPVLSQLEEFFALPWVNDPKTTVEILYIKRAARASDKWSGHVAFPGGRQEPEDESAEFTALRETWEEVGLDLAEKEWISVGQLDDREITTSLGKRLLMILSPFVFLHTSPHAPLPELQETEVASAHWIPLDLLHSPVAKYGSVEIDIASRLAPRNRVARGALQMLVGKMYFKCILLPNDPVAVGQLQPDIPPGAELPDLRLWGLTLGMTLDLLSHMTLSSSPADLSTYPYAVAALDGDSKKKTELSPFAPSEASVFPRFSYPDINLLIWLFGWRYRRLLAHRSSSSSQRLPETSRPRTPGATQRVNWQGMSLGAYYGAVRRALVVAVLMRAVAAMGTVAGVVWWLKGWWAGRAKRKR</sequence>
<feature type="compositionally biased region" description="Low complexity" evidence="1">
    <location>
        <begin position="101"/>
        <end position="116"/>
    </location>
</feature>
<dbReference type="GO" id="GO:0010945">
    <property type="term" value="F:coenzyme A diphosphatase activity"/>
    <property type="evidence" value="ECO:0007669"/>
    <property type="project" value="InterPro"/>
</dbReference>
<accession>A0A0D6ENP7</accession>
<dbReference type="InterPro" id="IPR000086">
    <property type="entry name" value="NUDIX_hydrolase_dom"/>
</dbReference>
<feature type="compositionally biased region" description="Low complexity" evidence="1">
    <location>
        <begin position="63"/>
        <end position="84"/>
    </location>
</feature>
<dbReference type="PANTHER" id="PTHR12992">
    <property type="entry name" value="NUDIX HYDROLASE"/>
    <property type="match status" value="1"/>
</dbReference>
<dbReference type="InterPro" id="IPR015797">
    <property type="entry name" value="NUDIX_hydrolase-like_dom_sf"/>
</dbReference>
<dbReference type="OrthoDB" id="70823at2759"/>
<feature type="compositionally biased region" description="Pro residues" evidence="1">
    <location>
        <begin position="85"/>
        <end position="100"/>
    </location>
</feature>
<dbReference type="PROSITE" id="PS51462">
    <property type="entry name" value="NUDIX"/>
    <property type="match status" value="1"/>
</dbReference>
<gene>
    <name evidence="4" type="primary">SPOSA6832_03262</name>
</gene>
<dbReference type="CDD" id="cd03426">
    <property type="entry name" value="NUDIX_CoAse_Nudt7"/>
    <property type="match status" value="1"/>
</dbReference>
<dbReference type="Pfam" id="PF00293">
    <property type="entry name" value="NUDIX"/>
    <property type="match status" value="1"/>
</dbReference>
<reference evidence="5" key="1">
    <citation type="submission" date="2015-02" db="EMBL/GenBank/DDBJ databases">
        <authorList>
            <person name="Gon?alves P."/>
        </authorList>
    </citation>
    <scope>NUCLEOTIDE SEQUENCE [LARGE SCALE GENOMIC DNA]</scope>
</reference>
<dbReference type="InterPro" id="IPR045121">
    <property type="entry name" value="CoAse"/>
</dbReference>
<feature type="transmembrane region" description="Helical" evidence="2">
    <location>
        <begin position="440"/>
        <end position="463"/>
    </location>
</feature>
<dbReference type="AlphaFoldDB" id="A0A0D6ENP7"/>
<protein>
    <submittedName>
        <fullName evidence="4">SPOSA6832_03262-mRNA-1:cds</fullName>
    </submittedName>
</protein>
<name>A0A0D6ENP7_SPOSA</name>
<evidence type="ECO:0000259" key="3">
    <source>
        <dbReference type="PROSITE" id="PS51462"/>
    </source>
</evidence>
<keyword evidence="2" id="KW-0812">Transmembrane</keyword>
<proteinExistence type="predicted"/>
<evidence type="ECO:0000313" key="4">
    <source>
        <dbReference type="EMBL" id="CEQ41526.1"/>
    </source>
</evidence>
<dbReference type="PANTHER" id="PTHR12992:SF44">
    <property type="entry name" value="NUDIX HYDROLASE DOMAIN-CONTAINING PROTEIN"/>
    <property type="match status" value="1"/>
</dbReference>
<dbReference type="EMBL" id="CENE01000015">
    <property type="protein sequence ID" value="CEQ41526.1"/>
    <property type="molecule type" value="Genomic_DNA"/>
</dbReference>
<dbReference type="SUPFAM" id="SSF55811">
    <property type="entry name" value="Nudix"/>
    <property type="match status" value="1"/>
</dbReference>
<feature type="domain" description="Nudix hydrolase" evidence="3">
    <location>
        <begin position="124"/>
        <end position="271"/>
    </location>
</feature>